<accession>M1WY80</accession>
<evidence type="ECO:0000313" key="2">
    <source>
        <dbReference type="EMBL" id="CCH50193.1"/>
    </source>
</evidence>
<feature type="region of interest" description="Disordered" evidence="1">
    <location>
        <begin position="1"/>
        <end position="53"/>
    </location>
</feature>
<evidence type="ECO:0000313" key="3">
    <source>
        <dbReference type="Proteomes" id="UP000011724"/>
    </source>
</evidence>
<organism evidence="2 3">
    <name type="scientific">Pseudodesulfovibrio piezophilus (strain DSM 21447 / JCM 15486 / C1TLV30)</name>
    <name type="common">Desulfovibrio piezophilus</name>
    <dbReference type="NCBI Taxonomy" id="1322246"/>
    <lineage>
        <taxon>Bacteria</taxon>
        <taxon>Pseudomonadati</taxon>
        <taxon>Thermodesulfobacteriota</taxon>
        <taxon>Desulfovibrionia</taxon>
        <taxon>Desulfovibrionales</taxon>
        <taxon>Desulfovibrionaceae</taxon>
    </lineage>
</organism>
<feature type="compositionally biased region" description="Low complexity" evidence="1">
    <location>
        <begin position="24"/>
        <end position="41"/>
    </location>
</feature>
<keyword evidence="3" id="KW-1185">Reference proteome</keyword>
<reference evidence="2 3" key="1">
    <citation type="journal article" date="2013" name="PLoS ONE">
        <title>The first genomic and proteomic characterization of a deep-sea sulfate reducer: insights into the piezophilic lifestyle of Desulfovibrio piezophilus.</title>
        <authorList>
            <person name="Pradel N."/>
            <person name="Ji B."/>
            <person name="Gimenez G."/>
            <person name="Talla E."/>
            <person name="Lenoble P."/>
            <person name="Garel M."/>
            <person name="Tamburini C."/>
            <person name="Fourquet P."/>
            <person name="Lebrun R."/>
            <person name="Bertin P."/>
            <person name="Denis Y."/>
            <person name="Pophillat M."/>
            <person name="Barbe V."/>
            <person name="Ollivier B."/>
            <person name="Dolla A."/>
        </authorList>
    </citation>
    <scope>NUCLEOTIDE SEQUENCE [LARGE SCALE GENOMIC DNA]</scope>
    <source>
        <strain evidence="3">DSM 10523 / SB164P1</strain>
    </source>
</reference>
<proteinExistence type="predicted"/>
<dbReference type="EMBL" id="FO203427">
    <property type="protein sequence ID" value="CCH50193.1"/>
    <property type="molecule type" value="Genomic_DNA"/>
</dbReference>
<evidence type="ECO:0000256" key="1">
    <source>
        <dbReference type="SAM" id="MobiDB-lite"/>
    </source>
</evidence>
<dbReference type="AlphaFoldDB" id="M1WY80"/>
<dbReference type="Proteomes" id="UP000011724">
    <property type="component" value="Chromosome"/>
</dbReference>
<dbReference type="HOGENOM" id="CLU_1924192_0_0_7"/>
<name>M1WY80_PSEP2</name>
<feature type="compositionally biased region" description="Polar residues" evidence="1">
    <location>
        <begin position="1"/>
        <end position="16"/>
    </location>
</feature>
<dbReference type="KEGG" id="dpi:BN4_20131"/>
<gene>
    <name evidence="2" type="ordered locus">BN4_20131</name>
</gene>
<reference evidence="3" key="2">
    <citation type="journal article" date="2013" name="Stand. Genomic Sci.">
        <title>Complete genome sequence of Desulfocapsa sulfexigens, a marine deltaproteobacterium specialized in disproportionating inorganic sulfur compounds.</title>
        <authorList>
            <person name="Finster K.W."/>
            <person name="Kjeldsen K.U."/>
            <person name="Kube M."/>
            <person name="Reinhardt R."/>
            <person name="Mussmann M."/>
            <person name="Amann R."/>
            <person name="Schreiber L."/>
        </authorList>
    </citation>
    <scope>NUCLEOTIDE SEQUENCE [LARGE SCALE GENOMIC DNA]</scope>
    <source>
        <strain evidence="3">DSM 10523 / SB164P1</strain>
    </source>
</reference>
<protein>
    <submittedName>
        <fullName evidence="2">Uncharacterized protein</fullName>
    </submittedName>
</protein>
<sequence length="131" mass="13863">MPSSLVSRASKTSLLSEESPLPPAANSVSLSAPSPSESNALMKSEDISDVSGGSGGACIELLCIDIMLDMELTELISITISLGCPPPDRGPATADTTVSPSQRRAYGRARVFYRSNRARDGGRYIRFINPC</sequence>